<gene>
    <name evidence="2" type="ORF">E1298_43790</name>
</gene>
<name>A0A4R4ZW93_9ACTN</name>
<comment type="caution">
    <text evidence="2">The sequence shown here is derived from an EMBL/GenBank/DDBJ whole genome shotgun (WGS) entry which is preliminary data.</text>
</comment>
<dbReference type="SUPFAM" id="SSF82171">
    <property type="entry name" value="DPP6 N-terminal domain-like"/>
    <property type="match status" value="1"/>
</dbReference>
<organism evidence="2 3">
    <name type="scientific">Actinomadura rubrisoli</name>
    <dbReference type="NCBI Taxonomy" id="2530368"/>
    <lineage>
        <taxon>Bacteria</taxon>
        <taxon>Bacillati</taxon>
        <taxon>Actinomycetota</taxon>
        <taxon>Actinomycetes</taxon>
        <taxon>Streptosporangiales</taxon>
        <taxon>Thermomonosporaceae</taxon>
        <taxon>Actinomadura</taxon>
    </lineage>
</organism>
<evidence type="ECO:0000313" key="2">
    <source>
        <dbReference type="EMBL" id="TDD63528.1"/>
    </source>
</evidence>
<reference evidence="2 3" key="1">
    <citation type="submission" date="2019-03" db="EMBL/GenBank/DDBJ databases">
        <title>Draft genome sequences of novel Actinobacteria.</title>
        <authorList>
            <person name="Sahin N."/>
            <person name="Ay H."/>
            <person name="Saygin H."/>
        </authorList>
    </citation>
    <scope>NUCLEOTIDE SEQUENCE [LARGE SCALE GENOMIC DNA]</scope>
    <source>
        <strain evidence="2 3">H3C3</strain>
    </source>
</reference>
<dbReference type="RefSeq" id="WP_131903283.1">
    <property type="nucleotide sequence ID" value="NZ_SMKU01000492.1"/>
</dbReference>
<dbReference type="OrthoDB" id="3456855at2"/>
<evidence type="ECO:0000313" key="3">
    <source>
        <dbReference type="Proteomes" id="UP000294513"/>
    </source>
</evidence>
<feature type="compositionally biased region" description="Pro residues" evidence="1">
    <location>
        <begin position="276"/>
        <end position="286"/>
    </location>
</feature>
<dbReference type="Proteomes" id="UP000294513">
    <property type="component" value="Unassembled WGS sequence"/>
</dbReference>
<accession>A0A4R4ZW93</accession>
<evidence type="ECO:0008006" key="4">
    <source>
        <dbReference type="Google" id="ProtNLM"/>
    </source>
</evidence>
<evidence type="ECO:0000256" key="1">
    <source>
        <dbReference type="SAM" id="MobiDB-lite"/>
    </source>
</evidence>
<feature type="compositionally biased region" description="Low complexity" evidence="1">
    <location>
        <begin position="287"/>
        <end position="296"/>
    </location>
</feature>
<sequence length="439" mass="44960">MVDELSEDARPPAGEAPAFRWWVRRWAAPIGLAVAVAASVAGVRLVVDESAPPAAQDAEPGADYRRPRFTLVAGRNGAPTKQGENAPWFQIYANERLNQRPFASVQPPEPSAGEVSGILEGPGGTFVVASARAEPCVSGLYRFRLTGDGHVTGMTPVKGGAGPGLVGGMALSPDGRRIAFATAPCATERHPPPGGGMPPRAAVPPRAALTVLDTATGNRRTWTTGGPSLIGEIVWARDGRTLGYTISEVHPASPAPSGSPAPSASPASPSSFASPTPLPLLTPPASPTQVPSQLPSPMSPQPPDGGSSRDTVGTVTVHALDTGAPGTELRAGRVLFRSPDGSGKVSSAVMDPDGRTGFGLMYKGEPADTILFSFAEGQAMRVTSVIKAKPDTATAVALGGDDEPRHACLGGIDAFGRVVQGSFEENSQGAGGCHVAWAD</sequence>
<protein>
    <recommendedName>
        <fullName evidence="4">WD40 repeat domain-containing protein</fullName>
    </recommendedName>
</protein>
<feature type="region of interest" description="Disordered" evidence="1">
    <location>
        <begin position="248"/>
        <end position="312"/>
    </location>
</feature>
<dbReference type="InterPro" id="IPR011042">
    <property type="entry name" value="6-blade_b-propeller_TolB-like"/>
</dbReference>
<feature type="compositionally biased region" description="Low complexity" evidence="1">
    <location>
        <begin position="260"/>
        <end position="275"/>
    </location>
</feature>
<keyword evidence="3" id="KW-1185">Reference proteome</keyword>
<dbReference type="EMBL" id="SMKU01000492">
    <property type="protein sequence ID" value="TDD63528.1"/>
    <property type="molecule type" value="Genomic_DNA"/>
</dbReference>
<dbReference type="Gene3D" id="2.120.10.30">
    <property type="entry name" value="TolB, C-terminal domain"/>
    <property type="match status" value="1"/>
</dbReference>
<proteinExistence type="predicted"/>
<dbReference type="AlphaFoldDB" id="A0A4R4ZW93"/>